<proteinExistence type="inferred from homology"/>
<dbReference type="GO" id="GO:0031012">
    <property type="term" value="C:extracellular matrix"/>
    <property type="evidence" value="ECO:0007669"/>
    <property type="project" value="InterPro"/>
</dbReference>
<evidence type="ECO:0000256" key="3">
    <source>
        <dbReference type="ARBA" id="ARBA00022670"/>
    </source>
</evidence>
<comment type="similarity">
    <text evidence="2">Belongs to the peptidase M10A family.</text>
</comment>
<dbReference type="InterPro" id="IPR024079">
    <property type="entry name" value="MetalloPept_cat_dom_sf"/>
</dbReference>
<dbReference type="PANTHER" id="PTHR10201:SF291">
    <property type="entry name" value="MATRIX METALLOPROTEINASE 1, ISOFORM C-RELATED"/>
    <property type="match status" value="1"/>
</dbReference>
<sequence>MKKLIIIFSFGIIYCFAENLSLNFYINNNGTLEEIDENTNHPKYIINTKKKEETIEVENPEENPVENPTLDDRMSKFLINSIRRQFDLGSRRSKRFFIEQQYFWSNRENITYSLFTNTLPDILNLSIVKQETLFAFRVWEEAVYYKNKKNIVTFFDVGNNNIDADIKILFKKSKHEDWFNFDGLGGVLAHGFKPPKMGVKEEGSFEGEVHLDSEELWLTQNEKHENGTYYLPVLVHEIGHALGLLHSSVKKSLMYSYYNSDHISLNKDDVNGLEQLYINNNYTKNFDIPGWVYEKVSNSVDEICEFIPKCVTCIRGEYYIFGDNKYWRFEDFEFTRLIETHSFKTGLWPELCEVIGAVGINEKILFVDNNLWFEYKSTTLDRVRILSKNKYTILFVEDNTLFGVVGGQYLYEIMKDDKNEITDVYRGLVNEKFEGIKHLDWIIINKSTVSAGIGRGRWDFVKITSNPKVGNVYKIIKPIEPLMHSC</sequence>
<evidence type="ECO:0000313" key="10">
    <source>
        <dbReference type="EMBL" id="AAQ21638.1"/>
    </source>
</evidence>
<dbReference type="PANTHER" id="PTHR10201">
    <property type="entry name" value="MATRIX METALLOPROTEINASE"/>
    <property type="match status" value="1"/>
</dbReference>
<name>Q7T5P6_GVCL</name>
<keyword evidence="4" id="KW-0479">Metal-binding</keyword>
<dbReference type="Proteomes" id="UP000203359">
    <property type="component" value="Segment"/>
</dbReference>
<protein>
    <submittedName>
        <fullName evidence="10">Metalloproteinase</fullName>
    </submittedName>
</protein>
<dbReference type="SUPFAM" id="SSF50923">
    <property type="entry name" value="Hemopexin-like domain"/>
    <property type="match status" value="1"/>
</dbReference>
<keyword evidence="11" id="KW-1185">Reference proteome</keyword>
<accession>Q7T5P6</accession>
<dbReference type="OrthoDB" id="4353at10239"/>
<evidence type="ECO:0000256" key="1">
    <source>
        <dbReference type="ARBA" id="ARBA00001947"/>
    </source>
</evidence>
<keyword evidence="3" id="KW-0645">Protease</keyword>
<dbReference type="GO" id="GO:0008270">
    <property type="term" value="F:zinc ion binding"/>
    <property type="evidence" value="ECO:0007669"/>
    <property type="project" value="InterPro"/>
</dbReference>
<dbReference type="GO" id="GO:0006508">
    <property type="term" value="P:proteolysis"/>
    <property type="evidence" value="ECO:0007669"/>
    <property type="project" value="UniProtKB-KW"/>
</dbReference>
<dbReference type="GeneID" id="1725030"/>
<dbReference type="GO" id="GO:0005615">
    <property type="term" value="C:extracellular space"/>
    <property type="evidence" value="ECO:0007669"/>
    <property type="project" value="TreeGrafter"/>
</dbReference>
<dbReference type="GO" id="GO:0004222">
    <property type="term" value="F:metalloendopeptidase activity"/>
    <property type="evidence" value="ECO:0007669"/>
    <property type="project" value="InterPro"/>
</dbReference>
<keyword evidence="5" id="KW-0732">Signal</keyword>
<reference evidence="10 11" key="4">
    <citation type="journal article" date="2003" name="Virology">
        <title>The genome of the Cryptophlebia leucotreta granulovirus.</title>
        <authorList>
            <person name="Lange M."/>
            <person name="Jehle J.A."/>
        </authorList>
    </citation>
    <scope>NUCLEOTIDE SEQUENCE [LARGE SCALE GENOMIC DNA]</scope>
    <source>
        <strain evidence="10">CV3</strain>
    </source>
</reference>
<evidence type="ECO:0000256" key="7">
    <source>
        <dbReference type="ARBA" id="ARBA00022833"/>
    </source>
</evidence>
<keyword evidence="7" id="KW-0862">Zinc</keyword>
<feature type="domain" description="Peptidase metallopeptidase" evidence="9">
    <location>
        <begin position="100"/>
        <end position="279"/>
    </location>
</feature>
<evidence type="ECO:0000256" key="6">
    <source>
        <dbReference type="ARBA" id="ARBA00022801"/>
    </source>
</evidence>
<evidence type="ECO:0000256" key="5">
    <source>
        <dbReference type="ARBA" id="ARBA00022729"/>
    </source>
</evidence>
<dbReference type="Pfam" id="PF00413">
    <property type="entry name" value="Peptidase_M10"/>
    <property type="match status" value="1"/>
</dbReference>
<dbReference type="InterPro" id="IPR006026">
    <property type="entry name" value="Peptidase_Metallo"/>
</dbReference>
<dbReference type="GO" id="GO:0030198">
    <property type="term" value="P:extracellular matrix organization"/>
    <property type="evidence" value="ECO:0007669"/>
    <property type="project" value="TreeGrafter"/>
</dbReference>
<dbReference type="RefSeq" id="NP_891890.1">
    <property type="nucleotide sequence ID" value="NC_005068.1"/>
</dbReference>
<keyword evidence="8" id="KW-0482">Metalloprotease</keyword>
<organism evidence="10 11">
    <name type="scientific">Cryptophlebia leucotreta granulosis virus</name>
    <name type="common">ClGV</name>
    <name type="synonym">Cryptophlebia leucotreta granulovirus</name>
    <dbReference type="NCBI Taxonomy" id="35254"/>
    <lineage>
        <taxon>Viruses</taxon>
        <taxon>Viruses incertae sedis</taxon>
        <taxon>Naldaviricetes</taxon>
        <taxon>Lefavirales</taxon>
        <taxon>Baculoviridae</taxon>
        <taxon>Betabaculovirus</taxon>
        <taxon>Betabaculovirus cryleucotretae</taxon>
    </lineage>
</organism>
<evidence type="ECO:0000313" key="11">
    <source>
        <dbReference type="Proteomes" id="UP000203359"/>
    </source>
</evidence>
<dbReference type="EMBL" id="AY229987">
    <property type="protein sequence ID" value="AAQ21638.1"/>
    <property type="molecule type" value="Genomic_DNA"/>
</dbReference>
<dbReference type="SUPFAM" id="SSF55486">
    <property type="entry name" value="Metalloproteases ('zincins'), catalytic domain"/>
    <property type="match status" value="1"/>
</dbReference>
<dbReference type="MEROPS" id="M10.040"/>
<evidence type="ECO:0000256" key="8">
    <source>
        <dbReference type="ARBA" id="ARBA00023049"/>
    </source>
</evidence>
<comment type="cofactor">
    <cofactor evidence="1">
        <name>Zn(2+)</name>
        <dbReference type="ChEBI" id="CHEBI:29105"/>
    </cofactor>
</comment>
<reference evidence="10 11" key="1">
    <citation type="journal article" date="1994" name="J. Gen. Virol.">
        <title>Genome organization of the DNA-binding protein gene region of Cryptophlebia leucotreta granulosis virus is closely related to that of nuclear polyhedrosis viruses.</title>
        <authorList>
            <person name="Jehle J.A."/>
            <person name="Backhaus H."/>
        </authorList>
    </citation>
    <scope>NUCLEOTIDE SEQUENCE [LARGE SCALE GENOMIC DNA]</scope>
    <source>
        <strain evidence="10">CV3</strain>
    </source>
</reference>
<dbReference type="InterPro" id="IPR021190">
    <property type="entry name" value="Pept_M10A"/>
</dbReference>
<evidence type="ECO:0000256" key="4">
    <source>
        <dbReference type="ARBA" id="ARBA00022723"/>
    </source>
</evidence>
<dbReference type="SMART" id="SM00235">
    <property type="entry name" value="ZnMc"/>
    <property type="match status" value="1"/>
</dbReference>
<reference evidence="10 11" key="3">
    <citation type="journal article" date="2002" name="J. Gen. Virol.">
        <title>The expansion of a hypervariable, non-hr ori-like region in the genome of Cryptophlebia leucotreta granulovirus provides in vivo evidence for the utilization of baculovirus non-hr oris during replication.</title>
        <authorList>
            <person name="Jehle J.A."/>
        </authorList>
    </citation>
    <scope>NUCLEOTIDE SEQUENCE [LARGE SCALE GENOMIC DNA]</scope>
    <source>
        <strain evidence="10">CV3</strain>
    </source>
</reference>
<dbReference type="InterPro" id="IPR001818">
    <property type="entry name" value="Pept_M10_metallopeptidase"/>
</dbReference>
<dbReference type="GO" id="GO:0030574">
    <property type="term" value="P:collagen catabolic process"/>
    <property type="evidence" value="ECO:0007669"/>
    <property type="project" value="TreeGrafter"/>
</dbReference>
<dbReference type="Gene3D" id="3.40.390.10">
    <property type="entry name" value="Collagenase (Catalytic Domain)"/>
    <property type="match status" value="1"/>
</dbReference>
<dbReference type="InterPro" id="IPR036375">
    <property type="entry name" value="Hemopexin-like_dom_sf"/>
</dbReference>
<evidence type="ECO:0000259" key="9">
    <source>
        <dbReference type="SMART" id="SM00235"/>
    </source>
</evidence>
<dbReference type="PRINTS" id="PR00138">
    <property type="entry name" value="MATRIXIN"/>
</dbReference>
<evidence type="ECO:0000256" key="2">
    <source>
        <dbReference type="ARBA" id="ARBA00010370"/>
    </source>
</evidence>
<keyword evidence="6" id="KW-0378">Hydrolase</keyword>
<dbReference type="KEGG" id="vg:1725030"/>
<organismHost>
    <name type="scientific">Tortricidae</name>
    <dbReference type="NCBI Taxonomy" id="7139"/>
</organismHost>
<reference evidence="10 11" key="2">
    <citation type="journal article" date="1994" name="J. Gen. Virol.">
        <title>The granulin gene region of Cryptophlebia leucotreta granulosis virus: sequence analysis and phylogenetic considerations.</title>
        <authorList>
            <person name="Jehle J.A."/>
            <person name="Backhaus H."/>
        </authorList>
    </citation>
    <scope>NUCLEOTIDE SEQUENCE [LARGE SCALE GENOMIC DNA]</scope>
    <source>
        <strain evidence="10">CV3</strain>
    </source>
</reference>